<evidence type="ECO:0000256" key="4">
    <source>
        <dbReference type="ARBA" id="ARBA00022729"/>
    </source>
</evidence>
<reference evidence="12" key="1">
    <citation type="journal article" date="2008" name="Nature">
        <title>The amphioxus genome and the evolution of the chordate karyotype.</title>
        <authorList>
            <consortium name="US DOE Joint Genome Institute (JGI-PGF)"/>
            <person name="Putnam N.H."/>
            <person name="Butts T."/>
            <person name="Ferrier D.E.K."/>
            <person name="Furlong R.F."/>
            <person name="Hellsten U."/>
            <person name="Kawashima T."/>
            <person name="Robinson-Rechavi M."/>
            <person name="Shoguchi E."/>
            <person name="Terry A."/>
            <person name="Yu J.-K."/>
            <person name="Benito-Gutierrez E.L."/>
            <person name="Dubchak I."/>
            <person name="Garcia-Fernandez J."/>
            <person name="Gibson-Brown J.J."/>
            <person name="Grigoriev I.V."/>
            <person name="Horton A.C."/>
            <person name="de Jong P.J."/>
            <person name="Jurka J."/>
            <person name="Kapitonov V.V."/>
            <person name="Kohara Y."/>
            <person name="Kuroki Y."/>
            <person name="Lindquist E."/>
            <person name="Lucas S."/>
            <person name="Osoegawa K."/>
            <person name="Pennacchio L.A."/>
            <person name="Salamov A.A."/>
            <person name="Satou Y."/>
            <person name="Sauka-Spengler T."/>
            <person name="Schmutz J."/>
            <person name="Shin-I T."/>
            <person name="Toyoda A."/>
            <person name="Bronner-Fraser M."/>
            <person name="Fujiyama A."/>
            <person name="Holland L.Z."/>
            <person name="Holland P.W.H."/>
            <person name="Satoh N."/>
            <person name="Rokhsar D.S."/>
        </authorList>
    </citation>
    <scope>NUCLEOTIDE SEQUENCE [LARGE SCALE GENOMIC DNA]</scope>
    <source>
        <strain evidence="12">S238N-H82</strain>
        <tissue evidence="12">Testes</tissue>
    </source>
</reference>
<dbReference type="SUPFAM" id="SSF57625">
    <property type="entry name" value="Invertebrate chitin-binding proteins"/>
    <property type="match status" value="1"/>
</dbReference>
<dbReference type="InterPro" id="IPR013783">
    <property type="entry name" value="Ig-like_fold"/>
</dbReference>
<organism>
    <name type="scientific">Branchiostoma floridae</name>
    <name type="common">Florida lancelet</name>
    <name type="synonym">Amphioxus</name>
    <dbReference type="NCBI Taxonomy" id="7739"/>
    <lineage>
        <taxon>Eukaryota</taxon>
        <taxon>Metazoa</taxon>
        <taxon>Chordata</taxon>
        <taxon>Cephalochordata</taxon>
        <taxon>Leptocardii</taxon>
        <taxon>Amphioxiformes</taxon>
        <taxon>Branchiostomatidae</taxon>
        <taxon>Branchiostoma</taxon>
    </lineage>
</organism>
<evidence type="ECO:0000259" key="11">
    <source>
        <dbReference type="PROSITE" id="PS50940"/>
    </source>
</evidence>
<dbReference type="GO" id="GO:0008061">
    <property type="term" value="F:chitin binding"/>
    <property type="evidence" value="ECO:0007669"/>
    <property type="project" value="UniProtKB-KW"/>
</dbReference>
<keyword evidence="6" id="KW-0146">Chitin degradation</keyword>
<evidence type="ECO:0000256" key="8">
    <source>
        <dbReference type="ARBA" id="ARBA00023180"/>
    </source>
</evidence>
<keyword evidence="3" id="KW-0147">Chitin-binding</keyword>
<dbReference type="InterPro" id="IPR002557">
    <property type="entry name" value="Chitin-bd_dom"/>
</dbReference>
<evidence type="ECO:0000256" key="7">
    <source>
        <dbReference type="ARBA" id="ARBA00023157"/>
    </source>
</evidence>
<dbReference type="GO" id="GO:0008843">
    <property type="term" value="F:endochitinase activity"/>
    <property type="evidence" value="ECO:0007669"/>
    <property type="project" value="UniProtKB-EC"/>
</dbReference>
<gene>
    <name evidence="12" type="ORF">BRAFLDRAFT_96984</name>
</gene>
<dbReference type="Pfam" id="PF01607">
    <property type="entry name" value="CBM_14"/>
    <property type="match status" value="1"/>
</dbReference>
<keyword evidence="6" id="KW-0119">Carbohydrate metabolism</keyword>
<evidence type="ECO:0000256" key="2">
    <source>
        <dbReference type="ARBA" id="ARBA00012729"/>
    </source>
</evidence>
<dbReference type="SMART" id="SM00494">
    <property type="entry name" value="ChtBD2"/>
    <property type="match status" value="1"/>
</dbReference>
<dbReference type="InterPro" id="IPR051940">
    <property type="entry name" value="Chitin_bind-dev_reg"/>
</dbReference>
<dbReference type="STRING" id="7739.C3YS90"/>
<proteinExistence type="predicted"/>
<protein>
    <recommendedName>
        <fullName evidence="2">chitinase</fullName>
        <ecNumber evidence="2">3.2.1.14</ecNumber>
    </recommendedName>
</protein>
<dbReference type="eggNOG" id="ENOG502SUFU">
    <property type="taxonomic scope" value="Eukaryota"/>
</dbReference>
<evidence type="ECO:0000256" key="5">
    <source>
        <dbReference type="ARBA" id="ARBA00022737"/>
    </source>
</evidence>
<feature type="domain" description="Ig-like" evidence="10">
    <location>
        <begin position="162"/>
        <end position="291"/>
    </location>
</feature>
<dbReference type="Gene3D" id="2.60.40.10">
    <property type="entry name" value="Immunoglobulins"/>
    <property type="match status" value="2"/>
</dbReference>
<dbReference type="InterPro" id="IPR007110">
    <property type="entry name" value="Ig-like_dom"/>
</dbReference>
<evidence type="ECO:0000259" key="10">
    <source>
        <dbReference type="PROSITE" id="PS50835"/>
    </source>
</evidence>
<dbReference type="InParanoid" id="C3YS90"/>
<dbReference type="FunFam" id="2.170.140.10:FF:000001">
    <property type="entry name" value="Acidic mammalian chitinase"/>
    <property type="match status" value="1"/>
</dbReference>
<feature type="chain" id="PRO_5002935928" description="chitinase" evidence="9">
    <location>
        <begin position="23"/>
        <end position="366"/>
    </location>
</feature>
<comment type="catalytic activity">
    <reaction evidence="1">
        <text>Random endo-hydrolysis of N-acetyl-beta-D-glucosaminide (1-&gt;4)-beta-linkages in chitin and chitodextrins.</text>
        <dbReference type="EC" id="3.2.1.14"/>
    </reaction>
</comment>
<dbReference type="InterPro" id="IPR003599">
    <property type="entry name" value="Ig_sub"/>
</dbReference>
<dbReference type="PROSITE" id="PS50835">
    <property type="entry name" value="IG_LIKE"/>
    <property type="match status" value="1"/>
</dbReference>
<dbReference type="GO" id="GO:0006032">
    <property type="term" value="P:chitin catabolic process"/>
    <property type="evidence" value="ECO:0007669"/>
    <property type="project" value="UniProtKB-KW"/>
</dbReference>
<keyword evidence="7" id="KW-1015">Disulfide bond</keyword>
<dbReference type="PROSITE" id="PS50940">
    <property type="entry name" value="CHIT_BIND_II"/>
    <property type="match status" value="1"/>
</dbReference>
<name>C3YS90_BRAFL</name>
<keyword evidence="8" id="KW-0325">Glycoprotein</keyword>
<feature type="domain" description="Chitin-binding type-2" evidence="11">
    <location>
        <begin position="310"/>
        <end position="366"/>
    </location>
</feature>
<sequence length="366" mass="40147">MMLGLLFAISAVACFESSYADAVSITTVTAQNGVVFAYNRWWDPTWVNRVEFRCEYTISPAPATPPTITWLRVICFILLLKGVFADQEVIYKWSSSGEVYVHPEYTGRVSVESRTRPTLVLFNETVWANRFWCRVTNEEQPGEFGMDEESSIFWFQTGSDWPKSLSHVSLDKTPVHADAGGTVQLNCTGGPTGRLATIFWVKGPSCTQGGSCDSYETVIHKSSGYGETETVTVSPNFAGRVSLATRHGVTNVGDPFSDITPTLTITNIRPSDAGRYWCSTNYADIYSSSLGPWNRGAQSVVILVNDPGTEPTCAGKPDGMYQHPADCAQFYTCSGGLSYGTNNCPAGLVFNQELQLCDWANNVICL</sequence>
<feature type="signal peptide" evidence="9">
    <location>
        <begin position="1"/>
        <end position="22"/>
    </location>
</feature>
<dbReference type="Gene3D" id="2.170.140.10">
    <property type="entry name" value="Chitin binding domain"/>
    <property type="match status" value="1"/>
</dbReference>
<dbReference type="EC" id="3.2.1.14" evidence="2"/>
<dbReference type="InterPro" id="IPR036179">
    <property type="entry name" value="Ig-like_dom_sf"/>
</dbReference>
<dbReference type="InterPro" id="IPR036508">
    <property type="entry name" value="Chitin-bd_dom_sf"/>
</dbReference>
<dbReference type="AlphaFoldDB" id="C3YS90"/>
<dbReference type="GO" id="GO:0005576">
    <property type="term" value="C:extracellular region"/>
    <property type="evidence" value="ECO:0007669"/>
    <property type="project" value="InterPro"/>
</dbReference>
<dbReference type="EMBL" id="GG666548">
    <property type="protein sequence ID" value="EEN56995.1"/>
    <property type="molecule type" value="Genomic_DNA"/>
</dbReference>
<accession>C3YS90</accession>
<evidence type="ECO:0000256" key="1">
    <source>
        <dbReference type="ARBA" id="ARBA00000822"/>
    </source>
</evidence>
<dbReference type="PANTHER" id="PTHR23301">
    <property type="entry name" value="CHITIN BINDING PERITROPHIN-A"/>
    <property type="match status" value="1"/>
</dbReference>
<dbReference type="SUPFAM" id="SSF48726">
    <property type="entry name" value="Immunoglobulin"/>
    <property type="match status" value="1"/>
</dbReference>
<keyword evidence="6" id="KW-0624">Polysaccharide degradation</keyword>
<dbReference type="PANTHER" id="PTHR23301:SF0">
    <property type="entry name" value="CHITIN-BINDING TYPE-2 DOMAIN-CONTAINING PROTEIN-RELATED"/>
    <property type="match status" value="1"/>
</dbReference>
<keyword evidence="5" id="KW-0677">Repeat</keyword>
<keyword evidence="4 9" id="KW-0732">Signal</keyword>
<evidence type="ECO:0000313" key="12">
    <source>
        <dbReference type="EMBL" id="EEN56995.1"/>
    </source>
</evidence>
<dbReference type="SMART" id="SM00409">
    <property type="entry name" value="IG"/>
    <property type="match status" value="1"/>
</dbReference>
<evidence type="ECO:0000256" key="3">
    <source>
        <dbReference type="ARBA" id="ARBA00022669"/>
    </source>
</evidence>
<evidence type="ECO:0000256" key="9">
    <source>
        <dbReference type="SAM" id="SignalP"/>
    </source>
</evidence>
<evidence type="ECO:0000256" key="6">
    <source>
        <dbReference type="ARBA" id="ARBA00023024"/>
    </source>
</evidence>